<dbReference type="KEGG" id="pfy:PFICI_01822"/>
<keyword evidence="9" id="KW-1185">Reference proteome</keyword>
<evidence type="ECO:0000256" key="1">
    <source>
        <dbReference type="ARBA" id="ARBA00004123"/>
    </source>
</evidence>
<sequence length="141" mass="15547">MATTGSPLDFPCTLCVLLQIICCTLSLCRRLPSGTQTDGLLYRTLDVPFPTARLASVALRSLQVDKELSPLVRRDLRIATPDTLPDTERIKDSVLKVTYKATTNRMLRVAVNGFMESLTLVLEVMETLDTDVLSSSNTNTL</sequence>
<dbReference type="EMBL" id="KI912109">
    <property type="protein sequence ID" value="ETS87994.1"/>
    <property type="molecule type" value="Genomic_DNA"/>
</dbReference>
<dbReference type="Proteomes" id="UP000030651">
    <property type="component" value="Unassembled WGS sequence"/>
</dbReference>
<dbReference type="PANTHER" id="PTHR31283">
    <property type="entry name" value="EKC/KEOPS COMPLEX SUBUNIT PCC1 FAMILY MEMBER"/>
    <property type="match status" value="1"/>
</dbReference>
<dbReference type="OrthoDB" id="10025739at2759"/>
<name>W3XPT2_PESFW</name>
<feature type="chain" id="PRO_5004836057" evidence="7">
    <location>
        <begin position="27"/>
        <end position="141"/>
    </location>
</feature>
<dbReference type="GO" id="GO:0005634">
    <property type="term" value="C:nucleus"/>
    <property type="evidence" value="ECO:0007669"/>
    <property type="project" value="UniProtKB-SubCell"/>
</dbReference>
<gene>
    <name evidence="8" type="ORF">PFICI_01822</name>
</gene>
<evidence type="ECO:0000313" key="8">
    <source>
        <dbReference type="EMBL" id="ETS87994.1"/>
    </source>
</evidence>
<evidence type="ECO:0000256" key="4">
    <source>
        <dbReference type="ARBA" id="ARBA00022490"/>
    </source>
</evidence>
<evidence type="ECO:0000313" key="9">
    <source>
        <dbReference type="Proteomes" id="UP000030651"/>
    </source>
</evidence>
<accession>W3XPT2</accession>
<dbReference type="GO" id="GO:0070525">
    <property type="term" value="P:tRNA threonylcarbamoyladenosine metabolic process"/>
    <property type="evidence" value="ECO:0007669"/>
    <property type="project" value="TreeGrafter"/>
</dbReference>
<dbReference type="GO" id="GO:0008033">
    <property type="term" value="P:tRNA processing"/>
    <property type="evidence" value="ECO:0007669"/>
    <property type="project" value="UniProtKB-KW"/>
</dbReference>
<comment type="subcellular location">
    <subcellularLocation>
        <location evidence="2">Cytoplasm</location>
    </subcellularLocation>
    <subcellularLocation>
        <location evidence="1">Nucleus</location>
    </subcellularLocation>
</comment>
<keyword evidence="5" id="KW-0819">tRNA processing</keyword>
<dbReference type="Gene3D" id="3.30.310.50">
    <property type="entry name" value="Alpha-D-phosphohexomutase, C-terminal domain"/>
    <property type="match status" value="1"/>
</dbReference>
<dbReference type="AlphaFoldDB" id="W3XPT2"/>
<evidence type="ECO:0000256" key="6">
    <source>
        <dbReference type="ARBA" id="ARBA00023242"/>
    </source>
</evidence>
<dbReference type="Pfam" id="PF09341">
    <property type="entry name" value="Pcc1"/>
    <property type="match status" value="1"/>
</dbReference>
<evidence type="ECO:0000256" key="3">
    <source>
        <dbReference type="ARBA" id="ARBA00007073"/>
    </source>
</evidence>
<evidence type="ECO:0000256" key="5">
    <source>
        <dbReference type="ARBA" id="ARBA00022694"/>
    </source>
</evidence>
<dbReference type="PANTHER" id="PTHR31283:SF5">
    <property type="entry name" value="EKC_KEOPS COMPLEX SUBUNIT LAGE3"/>
    <property type="match status" value="1"/>
</dbReference>
<dbReference type="InParanoid" id="W3XPT2"/>
<dbReference type="GO" id="GO:0000408">
    <property type="term" value="C:EKC/KEOPS complex"/>
    <property type="evidence" value="ECO:0007669"/>
    <property type="project" value="TreeGrafter"/>
</dbReference>
<dbReference type="HOGENOM" id="CLU_113770_3_0_1"/>
<keyword evidence="7" id="KW-0732">Signal</keyword>
<dbReference type="RefSeq" id="XP_007828594.1">
    <property type="nucleotide sequence ID" value="XM_007830403.1"/>
</dbReference>
<keyword evidence="6" id="KW-0539">Nucleus</keyword>
<organism evidence="8 9">
    <name type="scientific">Pestalotiopsis fici (strain W106-1 / CGMCC3.15140)</name>
    <dbReference type="NCBI Taxonomy" id="1229662"/>
    <lineage>
        <taxon>Eukaryota</taxon>
        <taxon>Fungi</taxon>
        <taxon>Dikarya</taxon>
        <taxon>Ascomycota</taxon>
        <taxon>Pezizomycotina</taxon>
        <taxon>Sordariomycetes</taxon>
        <taxon>Xylariomycetidae</taxon>
        <taxon>Amphisphaeriales</taxon>
        <taxon>Sporocadaceae</taxon>
        <taxon>Pestalotiopsis</taxon>
    </lineage>
</organism>
<evidence type="ECO:0000256" key="7">
    <source>
        <dbReference type="SAM" id="SignalP"/>
    </source>
</evidence>
<comment type="similarity">
    <text evidence="3">Belongs to the CTAG/PCC1 family.</text>
</comment>
<dbReference type="FunFam" id="3.30.310.50:FF:000005">
    <property type="entry name" value="L antigen family member 3"/>
    <property type="match status" value="1"/>
</dbReference>
<protein>
    <submittedName>
        <fullName evidence="8">Uncharacterized protein</fullName>
    </submittedName>
</protein>
<proteinExistence type="inferred from homology"/>
<feature type="signal peptide" evidence="7">
    <location>
        <begin position="1"/>
        <end position="26"/>
    </location>
</feature>
<dbReference type="InterPro" id="IPR015419">
    <property type="entry name" value="CTAG/Pcc1"/>
</dbReference>
<reference evidence="9" key="1">
    <citation type="journal article" date="2015" name="BMC Genomics">
        <title>Genomic and transcriptomic analysis of the endophytic fungus Pestalotiopsis fici reveals its lifestyle and high potential for synthesis of natural products.</title>
        <authorList>
            <person name="Wang X."/>
            <person name="Zhang X."/>
            <person name="Liu L."/>
            <person name="Xiang M."/>
            <person name="Wang W."/>
            <person name="Sun X."/>
            <person name="Che Y."/>
            <person name="Guo L."/>
            <person name="Liu G."/>
            <person name="Guo L."/>
            <person name="Wang C."/>
            <person name="Yin W.B."/>
            <person name="Stadler M."/>
            <person name="Zhang X."/>
            <person name="Liu X."/>
        </authorList>
    </citation>
    <scope>NUCLEOTIDE SEQUENCE [LARGE SCALE GENOMIC DNA]</scope>
    <source>
        <strain evidence="9">W106-1 / CGMCC3.15140</strain>
    </source>
</reference>
<dbReference type="eggNOG" id="ENOG502SBSA">
    <property type="taxonomic scope" value="Eukaryota"/>
</dbReference>
<dbReference type="GO" id="GO:0005737">
    <property type="term" value="C:cytoplasm"/>
    <property type="evidence" value="ECO:0007669"/>
    <property type="project" value="UniProtKB-SubCell"/>
</dbReference>
<evidence type="ECO:0000256" key="2">
    <source>
        <dbReference type="ARBA" id="ARBA00004496"/>
    </source>
</evidence>
<dbReference type="OMA" id="VQYRATT"/>
<dbReference type="GeneID" id="19266835"/>
<keyword evidence="4" id="KW-0963">Cytoplasm</keyword>